<proteinExistence type="predicted"/>
<dbReference type="Proteomes" id="UP000219565">
    <property type="component" value="Unassembled WGS sequence"/>
</dbReference>
<keyword evidence="2" id="KW-1185">Reference proteome</keyword>
<evidence type="ECO:0000313" key="2">
    <source>
        <dbReference type="Proteomes" id="UP000219565"/>
    </source>
</evidence>
<evidence type="ECO:0000313" key="1">
    <source>
        <dbReference type="EMBL" id="SNY79280.1"/>
    </source>
</evidence>
<reference evidence="1 2" key="1">
    <citation type="submission" date="2017-09" db="EMBL/GenBank/DDBJ databases">
        <authorList>
            <person name="Ehlers B."/>
            <person name="Leendertz F.H."/>
        </authorList>
    </citation>
    <scope>NUCLEOTIDE SEQUENCE [LARGE SCALE GENOMIC DNA]</scope>
    <source>
        <strain evidence="1 2">DSM 45537</strain>
    </source>
</reference>
<dbReference type="EMBL" id="OBEG01000001">
    <property type="protein sequence ID" value="SNY79280.1"/>
    <property type="molecule type" value="Genomic_DNA"/>
</dbReference>
<gene>
    <name evidence="1" type="ORF">SAMN04244553_1555</name>
</gene>
<sequence length="53" mass="5955">MVSRDTIAQLRQDITTAEDCNDRQAAERLRAELAEALRAKERGDDDAEWPPVG</sequence>
<accession>A0A285L2X1</accession>
<name>A0A285L2X1_9NOCA</name>
<dbReference type="AlphaFoldDB" id="A0A285L2X1"/>
<organism evidence="1 2">
    <name type="scientific">Nocardia amikacinitolerans</name>
    <dbReference type="NCBI Taxonomy" id="756689"/>
    <lineage>
        <taxon>Bacteria</taxon>
        <taxon>Bacillati</taxon>
        <taxon>Actinomycetota</taxon>
        <taxon>Actinomycetes</taxon>
        <taxon>Mycobacteriales</taxon>
        <taxon>Nocardiaceae</taxon>
        <taxon>Nocardia</taxon>
    </lineage>
</organism>
<dbReference type="RefSeq" id="WP_157107980.1">
    <property type="nucleotide sequence ID" value="NZ_JAMTCV010000006.1"/>
</dbReference>
<protein>
    <submittedName>
        <fullName evidence="1">Uncharacterized protein</fullName>
    </submittedName>
</protein>